<name>A0A3L6ECG7_MAIZE</name>
<reference evidence="1" key="1">
    <citation type="journal article" date="2018" name="Nat. Genet.">
        <title>Extensive intraspecific gene order and gene structural variations between Mo17 and other maize genomes.</title>
        <authorList>
            <person name="Sun S."/>
            <person name="Zhou Y."/>
            <person name="Chen J."/>
            <person name="Shi J."/>
            <person name="Zhao H."/>
            <person name="Zhao H."/>
            <person name="Song W."/>
            <person name="Zhang M."/>
            <person name="Cui Y."/>
            <person name="Dong X."/>
            <person name="Liu H."/>
            <person name="Ma X."/>
            <person name="Jiao Y."/>
            <person name="Wang B."/>
            <person name="Wei X."/>
            <person name="Stein J.C."/>
            <person name="Glaubitz J.C."/>
            <person name="Lu F."/>
            <person name="Yu G."/>
            <person name="Liang C."/>
            <person name="Fengler K."/>
            <person name="Li B."/>
            <person name="Rafalski A."/>
            <person name="Schnable P.S."/>
            <person name="Ware D.H."/>
            <person name="Buckler E.S."/>
            <person name="Lai J."/>
        </authorList>
    </citation>
    <scope>NUCLEOTIDE SEQUENCE [LARGE SCALE GENOMIC DNA]</scope>
    <source>
        <tissue evidence="1">Seedling</tissue>
    </source>
</reference>
<protein>
    <submittedName>
        <fullName evidence="1">Uncharacterized protein</fullName>
    </submittedName>
</protein>
<dbReference type="EMBL" id="NCVQ01000007">
    <property type="protein sequence ID" value="PWZ18684.1"/>
    <property type="molecule type" value="Genomic_DNA"/>
</dbReference>
<gene>
    <name evidence="1" type="ORF">Zm00014a_018131</name>
</gene>
<dbReference type="Proteomes" id="UP000251960">
    <property type="component" value="Chromosome 6"/>
</dbReference>
<comment type="caution">
    <text evidence="1">The sequence shown here is derived from an EMBL/GenBank/DDBJ whole genome shotgun (WGS) entry which is preliminary data.</text>
</comment>
<proteinExistence type="predicted"/>
<dbReference type="AlphaFoldDB" id="A0A3L6ECG7"/>
<evidence type="ECO:0000313" key="1">
    <source>
        <dbReference type="EMBL" id="PWZ18684.1"/>
    </source>
</evidence>
<sequence length="18" mass="2098">MICSSSACLRRERKMIVN</sequence>
<organism evidence="1">
    <name type="scientific">Zea mays</name>
    <name type="common">Maize</name>
    <dbReference type="NCBI Taxonomy" id="4577"/>
    <lineage>
        <taxon>Eukaryota</taxon>
        <taxon>Viridiplantae</taxon>
        <taxon>Streptophyta</taxon>
        <taxon>Embryophyta</taxon>
        <taxon>Tracheophyta</taxon>
        <taxon>Spermatophyta</taxon>
        <taxon>Magnoliopsida</taxon>
        <taxon>Liliopsida</taxon>
        <taxon>Poales</taxon>
        <taxon>Poaceae</taxon>
        <taxon>PACMAD clade</taxon>
        <taxon>Panicoideae</taxon>
        <taxon>Andropogonodae</taxon>
        <taxon>Andropogoneae</taxon>
        <taxon>Tripsacinae</taxon>
        <taxon>Zea</taxon>
    </lineage>
</organism>
<accession>A0A3L6ECG7</accession>